<dbReference type="EMBL" id="UPHP01000140">
    <property type="protein sequence ID" value="VBA43652.1"/>
    <property type="molecule type" value="Genomic_DNA"/>
</dbReference>
<accession>A0A498QGC9</accession>
<dbReference type="Pfam" id="PF18159">
    <property type="entry name" value="S_4TM"/>
    <property type="match status" value="1"/>
</dbReference>
<reference evidence="2 3" key="1">
    <citation type="submission" date="2018-09" db="EMBL/GenBank/DDBJ databases">
        <authorList>
            <person name="Tagini F."/>
        </authorList>
    </citation>
    <scope>NUCLEOTIDE SEQUENCE [LARGE SCALE GENOMIC DNA]</scope>
    <source>
        <strain evidence="2 3">MK136</strain>
    </source>
</reference>
<feature type="transmembrane region" description="Helical" evidence="1">
    <location>
        <begin position="196"/>
        <end position="215"/>
    </location>
</feature>
<protein>
    <submittedName>
        <fullName evidence="2">Uncharacterized protein</fullName>
    </submittedName>
</protein>
<dbReference type="Proteomes" id="UP000273307">
    <property type="component" value="Unassembled WGS sequence"/>
</dbReference>
<feature type="transmembrane region" description="Helical" evidence="1">
    <location>
        <begin position="31"/>
        <end position="48"/>
    </location>
</feature>
<keyword evidence="1" id="KW-0472">Membrane</keyword>
<keyword evidence="1" id="KW-0812">Transmembrane</keyword>
<organism evidence="2 3">
    <name type="scientific">Mycobacterium attenuatum</name>
    <dbReference type="NCBI Taxonomy" id="2341086"/>
    <lineage>
        <taxon>Bacteria</taxon>
        <taxon>Bacillati</taxon>
        <taxon>Actinomycetota</taxon>
        <taxon>Actinomycetes</taxon>
        <taxon>Mycobacteriales</taxon>
        <taxon>Mycobacteriaceae</taxon>
        <taxon>Mycobacterium</taxon>
    </lineage>
</organism>
<evidence type="ECO:0000313" key="2">
    <source>
        <dbReference type="EMBL" id="VBA43652.1"/>
    </source>
</evidence>
<keyword evidence="3" id="KW-1185">Reference proteome</keyword>
<feature type="transmembrane region" description="Helical" evidence="1">
    <location>
        <begin position="165"/>
        <end position="184"/>
    </location>
</feature>
<name>A0A498QGC9_9MYCO</name>
<feature type="transmembrane region" description="Helical" evidence="1">
    <location>
        <begin position="54"/>
        <end position="72"/>
    </location>
</feature>
<proteinExistence type="predicted"/>
<dbReference type="AlphaFoldDB" id="A0A498QGC9"/>
<gene>
    <name evidence="2" type="ORF">LAUMK136_05210</name>
</gene>
<dbReference type="RefSeq" id="WP_122445108.1">
    <property type="nucleotide sequence ID" value="NZ_UPHP01000140.1"/>
</dbReference>
<evidence type="ECO:0000313" key="3">
    <source>
        <dbReference type="Proteomes" id="UP000273307"/>
    </source>
</evidence>
<sequence length="287" mass="33310">MTSAEHVQHRQTEPYAQKFLQASLYCDRRSSHWDIAAVLAAILAPIIQGVFTDSWLKTALQYILVVAVGLLLRKRTAWRERGRKLRNEFEYYVYDIHKPYPTSVDDDDVTRWQQDFIESQRGRSDNRRQDTRTWFFQNQAPPDDRLNQIRAAQLESLEFGRLTRLLWAGSVGLVCLAVAVGYLAVERGEVFRSSTITLGTVAVVAVVTQIGRVSISSFTHARERTEINREIQAYLPPDNPPSDSWTESLAIFQERIHAVRKGRVIVPDAIYQIVRWWDRRKKRRRPT</sequence>
<keyword evidence="1" id="KW-1133">Transmembrane helix</keyword>
<dbReference type="InterPro" id="IPR049920">
    <property type="entry name" value="IK1_05631-like"/>
</dbReference>
<dbReference type="OrthoDB" id="9968110at2"/>
<evidence type="ECO:0000256" key="1">
    <source>
        <dbReference type="SAM" id="Phobius"/>
    </source>
</evidence>